<accession>A0A066VGI2</accession>
<feature type="region of interest" description="Disordered" evidence="1">
    <location>
        <begin position="21"/>
        <end position="86"/>
    </location>
</feature>
<proteinExistence type="predicted"/>
<protein>
    <submittedName>
        <fullName evidence="3">DUF1766-domain-containing protein</fullName>
    </submittedName>
</protein>
<comment type="caution">
    <text evidence="3">The sequence shown here is derived from an EMBL/GenBank/DDBJ whole genome shotgun (WGS) entry which is preliminary data.</text>
</comment>
<sequence length="293" mass="32308">MLDSFGRQQCAGIKRDGTRCTRFVTASTSDRQTQSRSTTPSPSPAKKRITKAAPGSASTSLAPGSGLALGRPGPGQSPSSENEDDLGIAPDYCFQHVAEINKTTGFILPNGKHISFSMYIPSTLSARAQARLRTALSTPPTPTDLKEQGYCYVYELRDRARSGREGRSNGSGATACFKVGRSINVFKRLDEWRSRCQSADPILRSFLPAQQGQMLLAGASTASVPGVRLSRRWERLCHLELEDVGERVNEECKDCKSKHREMFMVELQKGGYEAVLQIVRRWMHFVQIVADAY</sequence>
<feature type="domain" description="Bacteriophage T5 Orf172 DNA-binding" evidence="2">
    <location>
        <begin position="151"/>
        <end position="282"/>
    </location>
</feature>
<dbReference type="STRING" id="1037660.A0A066VGI2"/>
<dbReference type="InParanoid" id="A0A066VGI2"/>
<dbReference type="Proteomes" id="UP000027361">
    <property type="component" value="Unassembled WGS sequence"/>
</dbReference>
<dbReference type="EMBL" id="JMSN01000089">
    <property type="protein sequence ID" value="KDN40611.1"/>
    <property type="molecule type" value="Genomic_DNA"/>
</dbReference>
<name>A0A066VGI2_TILAU</name>
<dbReference type="OMA" id="NEECKDC"/>
<dbReference type="OrthoDB" id="2417614at2759"/>
<organism evidence="3 4">
    <name type="scientific">Tilletiaria anomala (strain ATCC 24038 / CBS 436.72 / UBC 951)</name>
    <dbReference type="NCBI Taxonomy" id="1037660"/>
    <lineage>
        <taxon>Eukaryota</taxon>
        <taxon>Fungi</taxon>
        <taxon>Dikarya</taxon>
        <taxon>Basidiomycota</taxon>
        <taxon>Ustilaginomycotina</taxon>
        <taxon>Exobasidiomycetes</taxon>
        <taxon>Georgefischeriales</taxon>
        <taxon>Tilletiariaceae</taxon>
        <taxon>Tilletiaria</taxon>
    </lineage>
</organism>
<evidence type="ECO:0000259" key="2">
    <source>
        <dbReference type="Pfam" id="PF10544"/>
    </source>
</evidence>
<evidence type="ECO:0000256" key="1">
    <source>
        <dbReference type="SAM" id="MobiDB-lite"/>
    </source>
</evidence>
<dbReference type="InterPro" id="IPR018306">
    <property type="entry name" value="Phage_T5_Orf172_DNA-bd"/>
</dbReference>
<dbReference type="AlphaFoldDB" id="A0A066VGI2"/>
<dbReference type="HOGENOM" id="CLU_950563_0_0_1"/>
<evidence type="ECO:0000313" key="4">
    <source>
        <dbReference type="Proteomes" id="UP000027361"/>
    </source>
</evidence>
<evidence type="ECO:0000313" key="3">
    <source>
        <dbReference type="EMBL" id="KDN40611.1"/>
    </source>
</evidence>
<feature type="compositionally biased region" description="Low complexity" evidence="1">
    <location>
        <begin position="25"/>
        <end position="40"/>
    </location>
</feature>
<gene>
    <name evidence="3" type="ORF">K437DRAFT_227262</name>
</gene>
<dbReference type="InterPro" id="IPR053006">
    <property type="entry name" value="Meiosis_regulatory"/>
</dbReference>
<keyword evidence="4" id="KW-1185">Reference proteome</keyword>
<reference evidence="3 4" key="1">
    <citation type="submission" date="2014-05" db="EMBL/GenBank/DDBJ databases">
        <title>Draft genome sequence of a rare smut relative, Tilletiaria anomala UBC 951.</title>
        <authorList>
            <consortium name="DOE Joint Genome Institute"/>
            <person name="Toome M."/>
            <person name="Kuo A."/>
            <person name="Henrissat B."/>
            <person name="Lipzen A."/>
            <person name="Tritt A."/>
            <person name="Yoshinaga Y."/>
            <person name="Zane M."/>
            <person name="Barry K."/>
            <person name="Grigoriev I.V."/>
            <person name="Spatafora J.W."/>
            <person name="Aimea M.C."/>
        </authorList>
    </citation>
    <scope>NUCLEOTIDE SEQUENCE [LARGE SCALE GENOMIC DNA]</scope>
    <source>
        <strain evidence="3 4">UBC 951</strain>
    </source>
</reference>
<dbReference type="PANTHER" id="PTHR28094:SF1">
    <property type="entry name" value="MEIOTICALLY UP-REGULATED GENE 113 PROTEIN"/>
    <property type="match status" value="1"/>
</dbReference>
<dbReference type="PANTHER" id="PTHR28094">
    <property type="entry name" value="MEIOTICALLY UP-REGULATED GENE 113 PROTEIN"/>
    <property type="match status" value="1"/>
</dbReference>
<dbReference type="Pfam" id="PF10544">
    <property type="entry name" value="T5orf172"/>
    <property type="match status" value="1"/>
</dbReference>
<dbReference type="RefSeq" id="XP_013241454.1">
    <property type="nucleotide sequence ID" value="XM_013386000.1"/>
</dbReference>
<dbReference type="GeneID" id="25262618"/>